<dbReference type="Gene3D" id="3.80.10.10">
    <property type="entry name" value="Ribonuclease Inhibitor"/>
    <property type="match status" value="1"/>
</dbReference>
<dbReference type="AlphaFoldDB" id="A0A2P6SHZ8"/>
<accession>A0A2P6SHZ8</accession>
<evidence type="ECO:0000313" key="1">
    <source>
        <dbReference type="EMBL" id="PRQ58276.1"/>
    </source>
</evidence>
<organism evidence="1 2">
    <name type="scientific">Rosa chinensis</name>
    <name type="common">China rose</name>
    <dbReference type="NCBI Taxonomy" id="74649"/>
    <lineage>
        <taxon>Eukaryota</taxon>
        <taxon>Viridiplantae</taxon>
        <taxon>Streptophyta</taxon>
        <taxon>Embryophyta</taxon>
        <taxon>Tracheophyta</taxon>
        <taxon>Spermatophyta</taxon>
        <taxon>Magnoliopsida</taxon>
        <taxon>eudicotyledons</taxon>
        <taxon>Gunneridae</taxon>
        <taxon>Pentapetalae</taxon>
        <taxon>rosids</taxon>
        <taxon>fabids</taxon>
        <taxon>Rosales</taxon>
        <taxon>Rosaceae</taxon>
        <taxon>Rosoideae</taxon>
        <taxon>Rosoideae incertae sedis</taxon>
        <taxon>Rosa</taxon>
    </lineage>
</organism>
<dbReference type="Gramene" id="PRQ58276">
    <property type="protein sequence ID" value="PRQ58276"/>
    <property type="gene ID" value="RchiOBHm_Chr1g0357541"/>
</dbReference>
<evidence type="ECO:0000313" key="2">
    <source>
        <dbReference type="Proteomes" id="UP000238479"/>
    </source>
</evidence>
<comment type="caution">
    <text evidence="1">The sequence shown here is derived from an EMBL/GenBank/DDBJ whole genome shotgun (WGS) entry which is preliminary data.</text>
</comment>
<dbReference type="Proteomes" id="UP000238479">
    <property type="component" value="Chromosome 1"/>
</dbReference>
<keyword evidence="2" id="KW-1185">Reference proteome</keyword>
<sequence>MTKFWIGEETELKKEMCLIEKLQPYLNLERLRIRGYGGKMFPGSEFYYGDDNTSSVKKPFRSLQSLKFNNMSGWKYWSCGGGEHNEGTLVFLWVENCRELECFPEGGFPSKLNSLVIRECKKLNAKSV</sequence>
<proteinExistence type="predicted"/>
<dbReference type="InterPro" id="IPR032675">
    <property type="entry name" value="LRR_dom_sf"/>
</dbReference>
<gene>
    <name evidence="1" type="ORF">RchiOBHm_Chr1g0357541</name>
</gene>
<dbReference type="EMBL" id="PDCK01000039">
    <property type="protein sequence ID" value="PRQ58276.1"/>
    <property type="molecule type" value="Genomic_DNA"/>
</dbReference>
<name>A0A2P6SHZ8_ROSCH</name>
<protein>
    <submittedName>
        <fullName evidence="1">Uncharacterized protein</fullName>
    </submittedName>
</protein>
<reference evidence="1 2" key="1">
    <citation type="journal article" date="2018" name="Nat. Genet.">
        <title>The Rosa genome provides new insights in the design of modern roses.</title>
        <authorList>
            <person name="Bendahmane M."/>
        </authorList>
    </citation>
    <scope>NUCLEOTIDE SEQUENCE [LARGE SCALE GENOMIC DNA]</scope>
    <source>
        <strain evidence="2">cv. Old Blush</strain>
    </source>
</reference>